<dbReference type="AlphaFoldDB" id="A0A8T0FND9"/>
<comment type="caution">
    <text evidence="1">The sequence shown here is derived from an EMBL/GenBank/DDBJ whole genome shotgun (WGS) entry which is preliminary data.</text>
</comment>
<proteinExistence type="predicted"/>
<evidence type="ECO:0000313" key="2">
    <source>
        <dbReference type="Proteomes" id="UP000807504"/>
    </source>
</evidence>
<reference evidence="1" key="1">
    <citation type="journal article" date="2020" name="bioRxiv">
        <title>Chromosome-level reference genome of the European wasp spider Argiope bruennichi: a resource for studies on range expansion and evolutionary adaptation.</title>
        <authorList>
            <person name="Sheffer M.M."/>
            <person name="Hoppe A."/>
            <person name="Krehenwinkel H."/>
            <person name="Uhl G."/>
            <person name="Kuss A.W."/>
            <person name="Jensen L."/>
            <person name="Jensen C."/>
            <person name="Gillespie R.G."/>
            <person name="Hoff K.J."/>
            <person name="Prost S."/>
        </authorList>
    </citation>
    <scope>NUCLEOTIDE SEQUENCE</scope>
</reference>
<organism evidence="1 2">
    <name type="scientific">Argiope bruennichi</name>
    <name type="common">Wasp spider</name>
    <name type="synonym">Aranea bruennichi</name>
    <dbReference type="NCBI Taxonomy" id="94029"/>
    <lineage>
        <taxon>Eukaryota</taxon>
        <taxon>Metazoa</taxon>
        <taxon>Ecdysozoa</taxon>
        <taxon>Arthropoda</taxon>
        <taxon>Chelicerata</taxon>
        <taxon>Arachnida</taxon>
        <taxon>Araneae</taxon>
        <taxon>Araneomorphae</taxon>
        <taxon>Entelegynae</taxon>
        <taxon>Araneoidea</taxon>
        <taxon>Araneidae</taxon>
        <taxon>Argiope</taxon>
    </lineage>
</organism>
<protein>
    <submittedName>
        <fullName evidence="1">Uncharacterized protein</fullName>
    </submittedName>
</protein>
<dbReference type="EMBL" id="JABXBU010000011">
    <property type="protein sequence ID" value="KAF8790930.1"/>
    <property type="molecule type" value="Genomic_DNA"/>
</dbReference>
<name>A0A8T0FND9_ARGBR</name>
<accession>A0A8T0FND9</accession>
<keyword evidence="2" id="KW-1185">Reference proteome</keyword>
<reference evidence="1" key="2">
    <citation type="submission" date="2020-06" db="EMBL/GenBank/DDBJ databases">
        <authorList>
            <person name="Sheffer M."/>
        </authorList>
    </citation>
    <scope>NUCLEOTIDE SEQUENCE</scope>
</reference>
<dbReference type="Proteomes" id="UP000807504">
    <property type="component" value="Unassembled WGS sequence"/>
</dbReference>
<gene>
    <name evidence="1" type="ORF">HNY73_005872</name>
</gene>
<sequence length="93" mass="10987">MKKLPRSLQDKKTRERNDRYRFIILSPVYLHKWILPSTSKNRSIPLGIIVRVLSFVVRRHLLEEIPKAVLRSYRELLHYWLTPGLGSISDSCS</sequence>
<evidence type="ECO:0000313" key="1">
    <source>
        <dbReference type="EMBL" id="KAF8790930.1"/>
    </source>
</evidence>